<dbReference type="SUPFAM" id="SSF52218">
    <property type="entry name" value="Flavoproteins"/>
    <property type="match status" value="1"/>
</dbReference>
<dbReference type="RefSeq" id="WP_316786348.1">
    <property type="nucleotide sequence ID" value="NZ_CP053540.1"/>
</dbReference>
<reference evidence="9" key="1">
    <citation type="submission" date="2020-05" db="EMBL/GenBank/DDBJ databases">
        <authorList>
            <person name="Zhu T."/>
            <person name="Keshari N."/>
            <person name="Lu X."/>
        </authorList>
    </citation>
    <scope>NUCLEOTIDE SEQUENCE</scope>
    <source>
        <strain evidence="9">NK1-22</strain>
    </source>
</reference>
<dbReference type="EMBL" id="CP053540">
    <property type="protein sequence ID" value="WOB43750.1"/>
    <property type="molecule type" value="Genomic_DNA"/>
</dbReference>
<comment type="function">
    <text evidence="7">Mediates electron transfer from NADH to oxygen, reducing it to water. This modular protein has 3 redox cofactors, in other organisms the same activity requires 2 or 3 proteins.</text>
</comment>
<dbReference type="InterPro" id="IPR001279">
    <property type="entry name" value="Metallo-B-lactamas"/>
</dbReference>
<evidence type="ECO:0000256" key="2">
    <source>
        <dbReference type="ARBA" id="ARBA00006098"/>
    </source>
</evidence>
<dbReference type="GO" id="GO:0010181">
    <property type="term" value="F:FMN binding"/>
    <property type="evidence" value="ECO:0007669"/>
    <property type="project" value="InterPro"/>
</dbReference>
<dbReference type="Gene3D" id="3.60.15.10">
    <property type="entry name" value="Ribonuclease Z/Hydroxyacylglutathione hydrolase-like"/>
    <property type="match status" value="1"/>
</dbReference>
<dbReference type="InterPro" id="IPR051285">
    <property type="entry name" value="NADH_oxidoreductase_modular"/>
</dbReference>
<dbReference type="InterPro" id="IPR001226">
    <property type="entry name" value="Flavodoxin_CS"/>
</dbReference>
<comment type="similarity">
    <text evidence="3">In the N-terminal section; belongs to the zinc metallo-hydrolase group 3 family.</text>
</comment>
<dbReference type="GO" id="GO:0016646">
    <property type="term" value="F:oxidoreductase activity, acting on the CH-NH group of donors, NAD or NADP as acceptor"/>
    <property type="evidence" value="ECO:0007669"/>
    <property type="project" value="UniProtKB-ARBA"/>
</dbReference>
<organism evidence="9">
    <name type="scientific">Thermoleptolyngbya oregonensis NK1-22</name>
    <dbReference type="NCBI Taxonomy" id="2547457"/>
    <lineage>
        <taxon>Bacteria</taxon>
        <taxon>Bacillati</taxon>
        <taxon>Cyanobacteriota</taxon>
        <taxon>Cyanophyceae</taxon>
        <taxon>Oculatellales</taxon>
        <taxon>Oculatellaceae</taxon>
        <taxon>Thermoleptolyngbya</taxon>
    </lineage>
</organism>
<dbReference type="Gene3D" id="2.30.110.10">
    <property type="entry name" value="Electron Transport, Fmn-binding Protein, Chain A"/>
    <property type="match status" value="1"/>
</dbReference>
<dbReference type="AlphaFoldDB" id="A0AA97BA35"/>
<protein>
    <submittedName>
        <fullName evidence="9">Flavin oxidoreductase</fullName>
    </submittedName>
</protein>
<evidence type="ECO:0000256" key="4">
    <source>
        <dbReference type="ARBA" id="ARBA00022448"/>
    </source>
</evidence>
<dbReference type="SUPFAM" id="SSF56281">
    <property type="entry name" value="Metallo-hydrolase/oxidoreductase"/>
    <property type="match status" value="1"/>
</dbReference>
<proteinExistence type="inferred from homology"/>
<evidence type="ECO:0000256" key="3">
    <source>
        <dbReference type="ARBA" id="ARBA00007121"/>
    </source>
</evidence>
<sequence length="577" mass="63207">MAELRPKDVQVAEVGANTLVLRSRTFDRLKFEVEYARQKGTTANAYLIQADQIALIDPPGASFSGLFIEELAHHVYLQRINYVILSHVNPNRLSTLKNLLNPEVAAQITFVCTRAAEVVLRESFPEQALRILVANAEDTIDLGQGHCLHFIPTPTPRHPDALCTYDPVTRILYSDKLFGAHVCDDALYDEHWRSLTDDRRYYFDCIHAAQSKQVEAALDRLAEVTQSALILAPGHGPLVRYSASRLVFDYRYWCEQQDQQDFSVALLYASAYGNTATMAAAIARGLTQAGVTVASINCEFADPDEITAAIAKTDGFIIGSPTLAGHPPSQIQTALGIVLSTAPKTQLAGVFGSFGWSGEAVDLLESKLQDAGYTLGFETLRVKFSPTEEVLQQCEAAGAEFAQILKKTRKTRTLRQPAVDARSDRTEQAVGRVTGSLCVLTAKQGSADIGVLTSWVSQATFNPPGLTIALAKDQAEALLPETGDGFVLNILKEGRNLRRHFQKPMQPGEDRFAAVAHHPASNGCLVLDEAIAFLECQVQNRMECGDHWLIYASVDNGKVLETVGVTAVQHRKSGTYY</sequence>
<dbReference type="InterPro" id="IPR029039">
    <property type="entry name" value="Flavoprotein-like_sf"/>
</dbReference>
<keyword evidence="4" id="KW-0813">Transport</keyword>
<dbReference type="InterPro" id="IPR045761">
    <property type="entry name" value="ODP_dom"/>
</dbReference>
<evidence type="ECO:0000256" key="6">
    <source>
        <dbReference type="ARBA" id="ARBA00023002"/>
    </source>
</evidence>
<dbReference type="Pfam" id="PF00258">
    <property type="entry name" value="Flavodoxin_1"/>
    <property type="match status" value="1"/>
</dbReference>
<dbReference type="InterPro" id="IPR012349">
    <property type="entry name" value="Split_barrel_FMN-bd"/>
</dbReference>
<dbReference type="InterPro" id="IPR002563">
    <property type="entry name" value="Flavin_Rdtase-like_dom"/>
</dbReference>
<dbReference type="Pfam" id="PF01613">
    <property type="entry name" value="Flavin_Reduct"/>
    <property type="match status" value="1"/>
</dbReference>
<comment type="similarity">
    <text evidence="2">In the C-terminal section; belongs to the flavodoxin reductase family.</text>
</comment>
<dbReference type="KEGG" id="tog:HNI00_11735"/>
<dbReference type="GO" id="GO:0009055">
    <property type="term" value="F:electron transfer activity"/>
    <property type="evidence" value="ECO:0007669"/>
    <property type="project" value="InterPro"/>
</dbReference>
<evidence type="ECO:0000256" key="5">
    <source>
        <dbReference type="ARBA" id="ARBA00022982"/>
    </source>
</evidence>
<comment type="cofactor">
    <cofactor evidence="1">
        <name>Fe cation</name>
        <dbReference type="ChEBI" id="CHEBI:24875"/>
    </cofactor>
</comment>
<dbReference type="PROSITE" id="PS50902">
    <property type="entry name" value="FLAVODOXIN_LIKE"/>
    <property type="match status" value="1"/>
</dbReference>
<evidence type="ECO:0000256" key="7">
    <source>
        <dbReference type="ARBA" id="ARBA00025633"/>
    </source>
</evidence>
<name>A0AA97BA35_9CYAN</name>
<dbReference type="InterPro" id="IPR036866">
    <property type="entry name" value="RibonucZ/Hydroxyglut_hydro"/>
</dbReference>
<dbReference type="PROSITE" id="PS00201">
    <property type="entry name" value="FLAVODOXIN"/>
    <property type="match status" value="1"/>
</dbReference>
<dbReference type="InterPro" id="IPR008254">
    <property type="entry name" value="Flavodoxin/NO_synth"/>
</dbReference>
<dbReference type="PANTHER" id="PTHR32145">
    <property type="entry name" value="DIFLAVIN FLAVOPROTEIN A 2-RELATED"/>
    <property type="match status" value="1"/>
</dbReference>
<accession>A0AA97BA35</accession>
<dbReference type="Gene3D" id="3.40.50.360">
    <property type="match status" value="1"/>
</dbReference>
<evidence type="ECO:0000256" key="1">
    <source>
        <dbReference type="ARBA" id="ARBA00001962"/>
    </source>
</evidence>
<dbReference type="SMART" id="SM00903">
    <property type="entry name" value="Flavin_Reduct"/>
    <property type="match status" value="1"/>
</dbReference>
<keyword evidence="5" id="KW-0249">Electron transport</keyword>
<dbReference type="Pfam" id="PF19583">
    <property type="entry name" value="ODP"/>
    <property type="match status" value="1"/>
</dbReference>
<dbReference type="CDD" id="cd07709">
    <property type="entry name" value="flavodiiron_proteins_MBL-fold"/>
    <property type="match status" value="1"/>
</dbReference>
<evidence type="ECO:0000259" key="8">
    <source>
        <dbReference type="PROSITE" id="PS50902"/>
    </source>
</evidence>
<feature type="domain" description="Flavodoxin-like" evidence="8">
    <location>
        <begin position="264"/>
        <end position="402"/>
    </location>
</feature>
<evidence type="ECO:0000313" key="9">
    <source>
        <dbReference type="EMBL" id="WOB43750.1"/>
    </source>
</evidence>
<dbReference type="PANTHER" id="PTHR32145:SF32">
    <property type="entry name" value="DIFLAVIN FLAVOPROTEIN A 4-RELATED"/>
    <property type="match status" value="1"/>
</dbReference>
<keyword evidence="6" id="KW-0560">Oxidoreductase</keyword>
<dbReference type="SMART" id="SM00849">
    <property type="entry name" value="Lactamase_B"/>
    <property type="match status" value="1"/>
</dbReference>
<gene>
    <name evidence="9" type="ORF">HNI00_11735</name>
</gene>
<dbReference type="SUPFAM" id="SSF50475">
    <property type="entry name" value="FMN-binding split barrel"/>
    <property type="match status" value="1"/>
</dbReference>